<evidence type="ECO:0000313" key="1">
    <source>
        <dbReference type="EMBL" id="CAG8687044.1"/>
    </source>
</evidence>
<dbReference type="Proteomes" id="UP000789702">
    <property type="component" value="Unassembled WGS sequence"/>
</dbReference>
<protein>
    <submittedName>
        <fullName evidence="1">6977_t:CDS:1</fullName>
    </submittedName>
</protein>
<gene>
    <name evidence="1" type="ORF">DHETER_LOCUS11041</name>
</gene>
<name>A0ACA9P3B6_9GLOM</name>
<feature type="non-terminal residue" evidence="1">
    <location>
        <position position="1"/>
    </location>
</feature>
<sequence length="115" mass="13873">QIYKTWSSRQDETILYTVYNECYRKENECKNTKKRQLEFKKNIKQGNTKQENNEQKNANQENIDQENTAQEDTVQEDKSSLELIKPTNLLYYRYIGIKEIVKELIELIEDIDEFL</sequence>
<proteinExistence type="predicted"/>
<organism evidence="1 2">
    <name type="scientific">Dentiscutata heterogama</name>
    <dbReference type="NCBI Taxonomy" id="1316150"/>
    <lineage>
        <taxon>Eukaryota</taxon>
        <taxon>Fungi</taxon>
        <taxon>Fungi incertae sedis</taxon>
        <taxon>Mucoromycota</taxon>
        <taxon>Glomeromycotina</taxon>
        <taxon>Glomeromycetes</taxon>
        <taxon>Diversisporales</taxon>
        <taxon>Gigasporaceae</taxon>
        <taxon>Dentiscutata</taxon>
    </lineage>
</organism>
<reference evidence="1" key="1">
    <citation type="submission" date="2021-06" db="EMBL/GenBank/DDBJ databases">
        <authorList>
            <person name="Kallberg Y."/>
            <person name="Tangrot J."/>
            <person name="Rosling A."/>
        </authorList>
    </citation>
    <scope>NUCLEOTIDE SEQUENCE</scope>
    <source>
        <strain evidence="1">IL203A</strain>
    </source>
</reference>
<evidence type="ECO:0000313" key="2">
    <source>
        <dbReference type="Proteomes" id="UP000789702"/>
    </source>
</evidence>
<keyword evidence="2" id="KW-1185">Reference proteome</keyword>
<dbReference type="EMBL" id="CAJVPU010023067">
    <property type="protein sequence ID" value="CAG8687044.1"/>
    <property type="molecule type" value="Genomic_DNA"/>
</dbReference>
<comment type="caution">
    <text evidence="1">The sequence shown here is derived from an EMBL/GenBank/DDBJ whole genome shotgun (WGS) entry which is preliminary data.</text>
</comment>
<accession>A0ACA9P3B6</accession>